<organism evidence="2 3">
    <name type="scientific">Chlamydomonas eustigma</name>
    <dbReference type="NCBI Taxonomy" id="1157962"/>
    <lineage>
        <taxon>Eukaryota</taxon>
        <taxon>Viridiplantae</taxon>
        <taxon>Chlorophyta</taxon>
        <taxon>core chlorophytes</taxon>
        <taxon>Chlorophyceae</taxon>
        <taxon>CS clade</taxon>
        <taxon>Chlamydomonadales</taxon>
        <taxon>Chlamydomonadaceae</taxon>
        <taxon>Chlamydomonas</taxon>
    </lineage>
</organism>
<reference evidence="2 3" key="1">
    <citation type="submission" date="2017-08" db="EMBL/GenBank/DDBJ databases">
        <title>Acidophilic green algal genome provides insights into adaptation to an acidic environment.</title>
        <authorList>
            <person name="Hirooka S."/>
            <person name="Hirose Y."/>
            <person name="Kanesaki Y."/>
            <person name="Higuchi S."/>
            <person name="Fujiwara T."/>
            <person name="Onuma R."/>
            <person name="Era A."/>
            <person name="Ohbayashi R."/>
            <person name="Uzuka A."/>
            <person name="Nozaki H."/>
            <person name="Yoshikawa H."/>
            <person name="Miyagishima S.Y."/>
        </authorList>
    </citation>
    <scope>NUCLEOTIDE SEQUENCE [LARGE SCALE GENOMIC DNA]</scope>
    <source>
        <strain evidence="2 3">NIES-2499</strain>
    </source>
</reference>
<dbReference type="AlphaFoldDB" id="A0A250XT82"/>
<keyword evidence="3" id="KW-1185">Reference proteome</keyword>
<evidence type="ECO:0000313" key="2">
    <source>
        <dbReference type="EMBL" id="GAX86268.1"/>
    </source>
</evidence>
<accession>A0A250XT82</accession>
<comment type="caution">
    <text evidence="2">The sequence shown here is derived from an EMBL/GenBank/DDBJ whole genome shotgun (WGS) entry which is preliminary data.</text>
</comment>
<feature type="compositionally biased region" description="Polar residues" evidence="1">
    <location>
        <begin position="566"/>
        <end position="606"/>
    </location>
</feature>
<evidence type="ECO:0000313" key="3">
    <source>
        <dbReference type="Proteomes" id="UP000232323"/>
    </source>
</evidence>
<gene>
    <name evidence="2" type="ORF">CEUSTIGMA_g13680.t1</name>
</gene>
<sequence length="755" mass="82283">MGPSIIETANGLLQSVLQRHLLSQYKRDVYAGPVLHIIQDTIREATGDCTCTVHLEGSVMHGTSLSSADADFVVRNQGKSITRADRGKIKALLKQKFSNRLQKHSTDIVVEIRQKAVTLKSVISPLRDMPAAAVRVHDHNFAGFTLGHDSCTTEKQSHCDESDAVPIRVGAECNDFVSNQSSRVDECNDYSDQSITIHTTLKAANPEDKMMGFGEQADLSLNIDIVFEWATTGKLVNEPEPSNPFEGFPQASYAVKALKLMKQSGVPGFMQLGGCKMESLVPWQLRILMTQSQGSKEEQEEPLALVILWNVLEAFLHEVDIPGSPANPNHAVRMRYIEDSISHQQPVVRIQEVMDLGSFLAAGNQVRSMLKRFKHKIISPLTSYLTATRHEELEVVLHQSCRHEELEVVHQSCRHEELEVVHQSCRHEELEVVHQSCRHEELEVPLQQASCMISQQKKELLMMQIQSALECILMNKVHEEDPFLLHEQGQSLRHGHARNNGLAPPNDDCRVTMCKLMQPGLKISSSTSGCTITGAVVVDDLDRVNASDTLNPDTGNSVDTAGAKTNPDTGNSVDTAGAKTNPSDIGNSVDTAGAKTNPSDIGNSVDTAGAKTNPVAVANLQNPTAVTSQIISAAVTDDVFECTLSQQSQPRQPEHGGEGSSSSSSSSDDKRHSADGFIYETATHYEWRVHRLGPAPHYTGSRNSLSGPHLSLLSMLTGRGSQAHVAASLLQQSSHQIASAPSCTAKVTPDQAGFI</sequence>
<evidence type="ECO:0000256" key="1">
    <source>
        <dbReference type="SAM" id="MobiDB-lite"/>
    </source>
</evidence>
<feature type="region of interest" description="Disordered" evidence="1">
    <location>
        <begin position="644"/>
        <end position="672"/>
    </location>
</feature>
<feature type="compositionally biased region" description="Polar residues" evidence="1">
    <location>
        <begin position="547"/>
        <end position="559"/>
    </location>
</feature>
<dbReference type="EMBL" id="BEGY01000255">
    <property type="protein sequence ID" value="GAX86268.1"/>
    <property type="molecule type" value="Genomic_DNA"/>
</dbReference>
<protein>
    <submittedName>
        <fullName evidence="2">Uncharacterized protein</fullName>
    </submittedName>
</protein>
<name>A0A250XT82_9CHLO</name>
<proteinExistence type="predicted"/>
<feature type="non-terminal residue" evidence="2">
    <location>
        <position position="755"/>
    </location>
</feature>
<feature type="region of interest" description="Disordered" evidence="1">
    <location>
        <begin position="547"/>
        <end position="607"/>
    </location>
</feature>
<dbReference type="Proteomes" id="UP000232323">
    <property type="component" value="Unassembled WGS sequence"/>
</dbReference>